<gene>
    <name evidence="2" type="ORF">RFI_05750</name>
</gene>
<dbReference type="InterPro" id="IPR036291">
    <property type="entry name" value="NAD(P)-bd_dom_sf"/>
</dbReference>
<dbReference type="AlphaFoldDB" id="X6NYK0"/>
<proteinExistence type="predicted"/>
<sequence>MTLLTSLLNHQFPVNPKIHWQLCDVRDVAACHVNALASSQCNRKRYVIVNNNMWTSDIAQVFVCLFCFHFFILLCFAWSLDLLYFGSYWMLWIIGRFNPLVRNFILPQYGKLRLVDSSPAVKDLSIVYRNSHDILLDAANSLIQHKLVKIPPNFCESNKAKL</sequence>
<accession>X6NYK0</accession>
<dbReference type="EMBL" id="ASPP01004976">
    <property type="protein sequence ID" value="ETO31370.1"/>
    <property type="molecule type" value="Genomic_DNA"/>
</dbReference>
<dbReference type="Proteomes" id="UP000023152">
    <property type="component" value="Unassembled WGS sequence"/>
</dbReference>
<evidence type="ECO:0000313" key="2">
    <source>
        <dbReference type="EMBL" id="ETO31370.1"/>
    </source>
</evidence>
<keyword evidence="1" id="KW-1133">Transmembrane helix</keyword>
<evidence type="ECO:0000256" key="1">
    <source>
        <dbReference type="SAM" id="Phobius"/>
    </source>
</evidence>
<evidence type="ECO:0000313" key="3">
    <source>
        <dbReference type="Proteomes" id="UP000023152"/>
    </source>
</evidence>
<name>X6NYK0_RETFI</name>
<protein>
    <recommendedName>
        <fullName evidence="4">3-beta hydroxysteroid dehydrogenase/isomerase domain-containing protein</fullName>
    </recommendedName>
</protein>
<comment type="caution">
    <text evidence="2">The sequence shown here is derived from an EMBL/GenBank/DDBJ whole genome shotgun (WGS) entry which is preliminary data.</text>
</comment>
<reference evidence="2 3" key="1">
    <citation type="journal article" date="2013" name="Curr. Biol.">
        <title>The Genome of the Foraminiferan Reticulomyxa filosa.</title>
        <authorList>
            <person name="Glockner G."/>
            <person name="Hulsmann N."/>
            <person name="Schleicher M."/>
            <person name="Noegel A.A."/>
            <person name="Eichinger L."/>
            <person name="Gallinger C."/>
            <person name="Pawlowski J."/>
            <person name="Sierra R."/>
            <person name="Euteneuer U."/>
            <person name="Pillet L."/>
            <person name="Moustafa A."/>
            <person name="Platzer M."/>
            <person name="Groth M."/>
            <person name="Szafranski K."/>
            <person name="Schliwa M."/>
        </authorList>
    </citation>
    <scope>NUCLEOTIDE SEQUENCE [LARGE SCALE GENOMIC DNA]</scope>
</reference>
<evidence type="ECO:0008006" key="4">
    <source>
        <dbReference type="Google" id="ProtNLM"/>
    </source>
</evidence>
<feature type="transmembrane region" description="Helical" evidence="1">
    <location>
        <begin position="61"/>
        <end position="80"/>
    </location>
</feature>
<organism evidence="2 3">
    <name type="scientific">Reticulomyxa filosa</name>
    <dbReference type="NCBI Taxonomy" id="46433"/>
    <lineage>
        <taxon>Eukaryota</taxon>
        <taxon>Sar</taxon>
        <taxon>Rhizaria</taxon>
        <taxon>Retaria</taxon>
        <taxon>Foraminifera</taxon>
        <taxon>Monothalamids</taxon>
        <taxon>Reticulomyxidae</taxon>
        <taxon>Reticulomyxa</taxon>
    </lineage>
</organism>
<dbReference type="Gene3D" id="3.40.50.720">
    <property type="entry name" value="NAD(P)-binding Rossmann-like Domain"/>
    <property type="match status" value="1"/>
</dbReference>
<dbReference type="OrthoDB" id="2735536at2759"/>
<keyword evidence="3" id="KW-1185">Reference proteome</keyword>
<keyword evidence="1" id="KW-0472">Membrane</keyword>
<keyword evidence="1" id="KW-0812">Transmembrane</keyword>
<dbReference type="SUPFAM" id="SSF51735">
    <property type="entry name" value="NAD(P)-binding Rossmann-fold domains"/>
    <property type="match status" value="1"/>
</dbReference>